<evidence type="ECO:0000256" key="7">
    <source>
        <dbReference type="ARBA" id="ARBA00022801"/>
    </source>
</evidence>
<feature type="active site" description="Proton donor" evidence="18">
    <location>
        <position position="645"/>
    </location>
</feature>
<evidence type="ECO:0000256" key="5">
    <source>
        <dbReference type="ARBA" id="ARBA00022692"/>
    </source>
</evidence>
<dbReference type="GeneID" id="68111539"/>
<keyword evidence="5" id="KW-0812">Transmembrane</keyword>
<comment type="caution">
    <text evidence="23">The sequence shown here is derived from an EMBL/GenBank/DDBJ whole genome shotgun (WGS) entry which is preliminary data.</text>
</comment>
<keyword evidence="7 21" id="KW-0378">Hydrolase</keyword>
<dbReference type="PANTHER" id="PTHR11742:SF6">
    <property type="entry name" value="MANNOSYL-OLIGOSACCHARIDE ALPHA-1,2-MANNOSIDASE IA-RELATED"/>
    <property type="match status" value="1"/>
</dbReference>
<keyword evidence="13 20" id="KW-1015">Disulfide bond</keyword>
<dbReference type="VEuPathDB" id="AmoebaDB:NF0066170"/>
<sequence length="768" mass="87065">MDSSLLGLTLIVGNSERRVEEESLNGSEKETMDAARNTLEAGGPLQTLHHHGHDEEEKAYSSLPLMTENDLEMGEIHSRAHHEDDEHTHHAHPKSDHDENQHDTSNLEVRRMMMRGESALGVGGASSFSLSSATTKRTNTKSNHDELVHGGGEKQQQKQSLTPPFMVLEQDPMGNYKGKTNEISSNDKLPSRRKALFMDLPSISMGGSRCVKPLLLIILTVTVVAFLWLSAYSNNSNNFENDGMDDSVITSKLPFIENWEYEDDVPKKDITNTESTPLIQQQVVTMPDSSLFTIDDYYMDFEIDKSNQKERRQAVREAFIHAFKGYEKVWGKDEYRPVSRGHHNWIRDSNGFGMTIIDSLDTMVIMGLKEQFEKSLKYVKNEMPSFSTINGGISVFETTIRVVGGFLSAFDLTKEPIFLEKAKDMADRLIPAFNSPTGIPYSEINLRTGEKKTFAWAGSDCAILSELGSLQLEFRRLSELTGDRKYNSAVTKVMDEMIRVRPQHGLYPHMYNILNGQACSIHVTLGALGDSFFEYLLKQWLMNRGTKAAERYRQAYLETIKGIFNHLVKKSHKGYTYVAEFERNARNKIDHLACFAAGMFALGGYFNVSSTDFPISNARQIEVGAEFTRTCYESYQQMPSHLGPEVFTMDEITGDIRAGGASSYLLRPETVESLFIMWRITGDEKYREWGWKIFQAIEKHCKVEGGGYSGVVTVLNSHPHKDDFQQSFFLAETLKYLYLLFSPNHVIPLDKFVFNTEAHPLRVTKTEH</sequence>
<evidence type="ECO:0000256" key="12">
    <source>
        <dbReference type="ARBA" id="ARBA00023136"/>
    </source>
</evidence>
<dbReference type="AlphaFoldDB" id="A0A6A5BNK7"/>
<dbReference type="GO" id="GO:0009100">
    <property type="term" value="P:glycoprotein metabolic process"/>
    <property type="evidence" value="ECO:0007669"/>
    <property type="project" value="UniProtKB-ARBA"/>
</dbReference>
<dbReference type="FunFam" id="1.50.10.10:FF:000017">
    <property type="entry name" value="alpha-1,2-Mannosidase"/>
    <property type="match status" value="1"/>
</dbReference>
<dbReference type="VEuPathDB" id="AmoebaDB:NF0066160"/>
<dbReference type="Gene3D" id="1.50.10.10">
    <property type="match status" value="1"/>
</dbReference>
<feature type="disulfide bond" evidence="20">
    <location>
        <begin position="594"/>
        <end position="631"/>
    </location>
</feature>
<dbReference type="Proteomes" id="UP000444721">
    <property type="component" value="Unassembled WGS sequence"/>
</dbReference>
<dbReference type="EMBL" id="VFQX01000037">
    <property type="protein sequence ID" value="KAF0976422.1"/>
    <property type="molecule type" value="Genomic_DNA"/>
</dbReference>
<feature type="active site" evidence="18">
    <location>
        <position position="669"/>
    </location>
</feature>
<dbReference type="InterPro" id="IPR001382">
    <property type="entry name" value="Glyco_hydro_47"/>
</dbReference>
<dbReference type="SUPFAM" id="SSF48225">
    <property type="entry name" value="Seven-hairpin glycosidases"/>
    <property type="match status" value="1"/>
</dbReference>
<reference evidence="23 24" key="1">
    <citation type="journal article" date="2019" name="Sci. Rep.">
        <title>Nanopore sequencing improves the draft genome of the human pathogenic amoeba Naegleria fowleri.</title>
        <authorList>
            <person name="Liechti N."/>
            <person name="Schurch N."/>
            <person name="Bruggmann R."/>
            <person name="Wittwer M."/>
        </authorList>
    </citation>
    <scope>NUCLEOTIDE SEQUENCE [LARGE SCALE GENOMIC DNA]</scope>
    <source>
        <strain evidence="23 24">ATCC 30894</strain>
    </source>
</reference>
<keyword evidence="10" id="KW-1133">Transmembrane helix</keyword>
<dbReference type="InterPro" id="IPR050749">
    <property type="entry name" value="Glycosyl_Hydrolase_47"/>
</dbReference>
<protein>
    <recommendedName>
        <fullName evidence="21">alpha-1,2-Mannosidase</fullName>
        <ecNumber evidence="21">3.2.1.-</ecNumber>
    </recommendedName>
</protein>
<accession>A0A6A5BNK7</accession>
<feature type="compositionally biased region" description="Basic and acidic residues" evidence="22">
    <location>
        <begin position="81"/>
        <end position="102"/>
    </location>
</feature>
<gene>
    <name evidence="23" type="ORF">FDP41_004321</name>
</gene>
<organism evidence="23 24">
    <name type="scientific">Naegleria fowleri</name>
    <name type="common">Brain eating amoeba</name>
    <dbReference type="NCBI Taxonomy" id="5763"/>
    <lineage>
        <taxon>Eukaryota</taxon>
        <taxon>Discoba</taxon>
        <taxon>Heterolobosea</taxon>
        <taxon>Tetramitia</taxon>
        <taxon>Eutetramitia</taxon>
        <taxon>Vahlkampfiidae</taxon>
        <taxon>Naegleria</taxon>
    </lineage>
</organism>
<dbReference type="PANTHER" id="PTHR11742">
    <property type="entry name" value="MANNOSYL-OLIGOSACCHARIDE ALPHA-1,2-MANNOSIDASE-RELATED"/>
    <property type="match status" value="1"/>
</dbReference>
<comment type="catalytic activity">
    <reaction evidence="17">
        <text>N(4)-(alpha-D-Man-(1-&gt;2)-alpha-D-Man-(1-&gt;2)-alpha-D-Man-(1-&gt;3)-[alpha-D-Man-(1-&gt;2)-alpha-D-Man-(1-&gt;3)-[alpha-D-Man-(1-&gt;2)-alpha-D-Man-(1-&gt;6)]-alpha-D-Man-(1-&gt;6)]-beta-D-Man-(1-&gt;4)-beta-D-GlcNAc-(1-&gt;4)-beta-D-GlcNAc)-L-asparaginyl-[protein] (N-glucan mannose isomer 9A1,2,3B1,2,3) + 4 H2O = N(4)-(alpha-D-Man-(1-&gt;3)-[alpha-D-Man-(1-&gt;3)-[alpha-D-Man-(1-&gt;6)]-alpha-D-Man-(1-&gt;6)]-beta-D-Man-(1-&gt;4)-beta-D-GlcNAc-(1-&gt;4)-beta-D-GlcNAc)-L-asparaginyl-[protein] (N-glucan mannose isomer 5A1,2) + 4 beta-D-mannose</text>
        <dbReference type="Rhea" id="RHEA:56008"/>
        <dbReference type="Rhea" id="RHEA-COMP:14356"/>
        <dbReference type="Rhea" id="RHEA-COMP:14367"/>
        <dbReference type="ChEBI" id="CHEBI:15377"/>
        <dbReference type="ChEBI" id="CHEBI:28563"/>
        <dbReference type="ChEBI" id="CHEBI:59087"/>
        <dbReference type="ChEBI" id="CHEBI:139493"/>
        <dbReference type="EC" id="3.2.1.113"/>
    </reaction>
</comment>
<dbReference type="GO" id="GO:0005509">
    <property type="term" value="F:calcium ion binding"/>
    <property type="evidence" value="ECO:0007669"/>
    <property type="project" value="InterPro"/>
</dbReference>
<evidence type="ECO:0000256" key="11">
    <source>
        <dbReference type="ARBA" id="ARBA00023034"/>
    </source>
</evidence>
<dbReference type="GO" id="GO:0004571">
    <property type="term" value="F:mannosyl-oligosaccharide 1,2-alpha-mannosidase activity"/>
    <property type="evidence" value="ECO:0007669"/>
    <property type="project" value="UniProtKB-EC"/>
</dbReference>
<dbReference type="VEuPathDB" id="AmoebaDB:FDP41_004321"/>
<feature type="region of interest" description="Disordered" evidence="22">
    <location>
        <begin position="81"/>
        <end position="103"/>
    </location>
</feature>
<keyword evidence="24" id="KW-1185">Reference proteome</keyword>
<feature type="compositionally biased region" description="Basic and acidic residues" evidence="22">
    <location>
        <begin position="142"/>
        <end position="156"/>
    </location>
</feature>
<keyword evidence="11" id="KW-0333">Golgi apparatus</keyword>
<keyword evidence="12" id="KW-0472">Membrane</keyword>
<feature type="compositionally biased region" description="Polar residues" evidence="22">
    <location>
        <begin position="126"/>
        <end position="141"/>
    </location>
</feature>
<keyword evidence="14" id="KW-0325">Glycoprotein</keyword>
<dbReference type="GO" id="GO:0005975">
    <property type="term" value="P:carbohydrate metabolic process"/>
    <property type="evidence" value="ECO:0007669"/>
    <property type="project" value="InterPro"/>
</dbReference>
<comment type="catalytic activity">
    <reaction evidence="16">
        <text>N(4)-(alpha-D-Man-(1-&gt;2)-alpha-D-Man-(1-&gt;2)-alpha-D-Man-(1-&gt;3)-[alpha-D-Man-(1-&gt;3)-[alpha-D-Man-(1-&gt;2)-alpha-D-Man-(1-&gt;6)]-alpha-D-Man-(1-&gt;6)]-beta-D-Man-(1-&gt;4)-beta-D-GlcNAc-(1-&gt;4)-beta-D-GlcNAc)-L-asparaginyl-[protein] (N-glucan mannose isomer 8A1,2,3B1,3) + 3 H2O = N(4)-(alpha-D-Man-(1-&gt;3)-[alpha-D-Man-(1-&gt;3)-[alpha-D-Man-(1-&gt;6)]-alpha-D-Man-(1-&gt;6)]-beta-D-Man-(1-&gt;4)-beta-D-GlcNAc-(1-&gt;4)-beta-D-GlcNAc)-L-asparaginyl-[protein] (N-glucan mannose isomer 5A1,2) + 3 beta-D-mannose</text>
        <dbReference type="Rhea" id="RHEA:56028"/>
        <dbReference type="Rhea" id="RHEA-COMP:14358"/>
        <dbReference type="Rhea" id="RHEA-COMP:14367"/>
        <dbReference type="ChEBI" id="CHEBI:15377"/>
        <dbReference type="ChEBI" id="CHEBI:28563"/>
        <dbReference type="ChEBI" id="CHEBI:59087"/>
        <dbReference type="ChEBI" id="CHEBI:60628"/>
        <dbReference type="EC" id="3.2.1.113"/>
    </reaction>
</comment>
<comment type="similarity">
    <text evidence="4 21">Belongs to the glycosyl hydrolase 47 family.</text>
</comment>
<keyword evidence="15 21" id="KW-0326">Glycosidase</keyword>
<dbReference type="InterPro" id="IPR012341">
    <property type="entry name" value="6hp_glycosidase-like_sf"/>
</dbReference>
<evidence type="ECO:0000256" key="14">
    <source>
        <dbReference type="ARBA" id="ARBA00023180"/>
    </source>
</evidence>
<evidence type="ECO:0000256" key="9">
    <source>
        <dbReference type="ARBA" id="ARBA00022968"/>
    </source>
</evidence>
<evidence type="ECO:0000256" key="6">
    <source>
        <dbReference type="ARBA" id="ARBA00022723"/>
    </source>
</evidence>
<evidence type="ECO:0000313" key="23">
    <source>
        <dbReference type="EMBL" id="KAF0976422.1"/>
    </source>
</evidence>
<dbReference type="VEuPathDB" id="AmoebaDB:NF0052720"/>
<comment type="subcellular location">
    <subcellularLocation>
        <location evidence="2">Golgi apparatus membrane</location>
        <topology evidence="2">Single-pass type II membrane protein</topology>
    </subcellularLocation>
</comment>
<evidence type="ECO:0000256" key="3">
    <source>
        <dbReference type="ARBA" id="ARBA00004922"/>
    </source>
</evidence>
<evidence type="ECO:0000313" key="24">
    <source>
        <dbReference type="Proteomes" id="UP000444721"/>
    </source>
</evidence>
<keyword evidence="9" id="KW-0735">Signal-anchor</keyword>
<name>A0A6A5BNK7_NAEFO</name>
<comment type="pathway">
    <text evidence="3">Protein modification; protein glycosylation.</text>
</comment>
<evidence type="ECO:0000256" key="8">
    <source>
        <dbReference type="ARBA" id="ARBA00022837"/>
    </source>
</evidence>
<dbReference type="GO" id="GO:0000139">
    <property type="term" value="C:Golgi membrane"/>
    <property type="evidence" value="ECO:0007669"/>
    <property type="project" value="UniProtKB-SubCell"/>
</dbReference>
<evidence type="ECO:0000256" key="19">
    <source>
        <dbReference type="PIRSR" id="PIRSR601382-2"/>
    </source>
</evidence>
<comment type="cofactor">
    <cofactor evidence="1 19">
        <name>Ca(2+)</name>
        <dbReference type="ChEBI" id="CHEBI:29108"/>
    </cofactor>
</comment>
<evidence type="ECO:0000256" key="10">
    <source>
        <dbReference type="ARBA" id="ARBA00022989"/>
    </source>
</evidence>
<dbReference type="OrthoDB" id="8118055at2759"/>
<feature type="region of interest" description="Disordered" evidence="22">
    <location>
        <begin position="121"/>
        <end position="160"/>
    </location>
</feature>
<dbReference type="RefSeq" id="XP_044561135.1">
    <property type="nucleotide sequence ID" value="XM_044707723.1"/>
</dbReference>
<feature type="active site" evidence="18">
    <location>
        <position position="530"/>
    </location>
</feature>
<dbReference type="VEuPathDB" id="AmoebaDB:NfTy_084340"/>
<dbReference type="Pfam" id="PF01532">
    <property type="entry name" value="Glyco_hydro_47"/>
    <property type="match status" value="1"/>
</dbReference>
<evidence type="ECO:0000256" key="17">
    <source>
        <dbReference type="ARBA" id="ARBA00048605"/>
    </source>
</evidence>
<dbReference type="InterPro" id="IPR036026">
    <property type="entry name" value="Seven-hairpin_glycosidases"/>
</dbReference>
<evidence type="ECO:0000256" key="1">
    <source>
        <dbReference type="ARBA" id="ARBA00001913"/>
    </source>
</evidence>
<evidence type="ECO:0000256" key="22">
    <source>
        <dbReference type="SAM" id="MobiDB-lite"/>
    </source>
</evidence>
<proteinExistence type="inferred from homology"/>
<evidence type="ECO:0000256" key="2">
    <source>
        <dbReference type="ARBA" id="ARBA00004323"/>
    </source>
</evidence>
<keyword evidence="6 19" id="KW-0479">Metal-binding</keyword>
<feature type="binding site" evidence="19">
    <location>
        <position position="756"/>
    </location>
    <ligand>
        <name>Ca(2+)</name>
        <dbReference type="ChEBI" id="CHEBI:29108"/>
    </ligand>
</feature>
<evidence type="ECO:0000256" key="4">
    <source>
        <dbReference type="ARBA" id="ARBA00007658"/>
    </source>
</evidence>
<evidence type="ECO:0000256" key="16">
    <source>
        <dbReference type="ARBA" id="ARBA00047669"/>
    </source>
</evidence>
<evidence type="ECO:0000256" key="15">
    <source>
        <dbReference type="ARBA" id="ARBA00023295"/>
    </source>
</evidence>
<evidence type="ECO:0000256" key="21">
    <source>
        <dbReference type="RuleBase" id="RU361193"/>
    </source>
</evidence>
<evidence type="ECO:0000256" key="18">
    <source>
        <dbReference type="PIRSR" id="PIRSR601382-1"/>
    </source>
</evidence>
<feature type="active site" description="Proton donor" evidence="18">
    <location>
        <position position="397"/>
    </location>
</feature>
<evidence type="ECO:0000256" key="13">
    <source>
        <dbReference type="ARBA" id="ARBA00023157"/>
    </source>
</evidence>
<dbReference type="PRINTS" id="PR00747">
    <property type="entry name" value="GLYHDRLASE47"/>
</dbReference>
<dbReference type="GO" id="GO:0005783">
    <property type="term" value="C:endoplasmic reticulum"/>
    <property type="evidence" value="ECO:0007669"/>
    <property type="project" value="TreeGrafter"/>
</dbReference>
<evidence type="ECO:0000256" key="20">
    <source>
        <dbReference type="PIRSR" id="PIRSR601382-3"/>
    </source>
</evidence>
<dbReference type="EC" id="3.2.1.-" evidence="21"/>
<keyword evidence="8 19" id="KW-0106">Calcium</keyword>